<dbReference type="Proteomes" id="UP000286270">
    <property type="component" value="Unassembled WGS sequence"/>
</dbReference>
<evidence type="ECO:0000256" key="1">
    <source>
        <dbReference type="SAM" id="MobiDB-lite"/>
    </source>
</evidence>
<dbReference type="EMBL" id="QRZH01000013">
    <property type="protein sequence ID" value="RGV51420.1"/>
    <property type="molecule type" value="Genomic_DNA"/>
</dbReference>
<evidence type="ECO:0000313" key="3">
    <source>
        <dbReference type="EMBL" id="RGY64284.1"/>
    </source>
</evidence>
<evidence type="ECO:0000313" key="2">
    <source>
        <dbReference type="EMBL" id="RGV51420.1"/>
    </source>
</evidence>
<dbReference type="EMBL" id="QSDG01000032">
    <property type="protein sequence ID" value="RGY64284.1"/>
    <property type="molecule type" value="Genomic_DNA"/>
</dbReference>
<evidence type="ECO:0000313" key="4">
    <source>
        <dbReference type="Proteomes" id="UP000284614"/>
    </source>
</evidence>
<accession>A0A412Y1Y6</accession>
<name>A0A412Y1Y6_BACFG</name>
<feature type="compositionally biased region" description="Polar residues" evidence="1">
    <location>
        <begin position="60"/>
        <end position="70"/>
    </location>
</feature>
<gene>
    <name evidence="2" type="ORF">DWW08_14815</name>
    <name evidence="3" type="ORF">DXA27_22065</name>
</gene>
<reference evidence="4 5" key="1">
    <citation type="submission" date="2018-08" db="EMBL/GenBank/DDBJ databases">
        <title>A genome reference for cultivated species of the human gut microbiota.</title>
        <authorList>
            <person name="Zou Y."/>
            <person name="Xue W."/>
            <person name="Luo G."/>
        </authorList>
    </citation>
    <scope>NUCLEOTIDE SEQUENCE [LARGE SCALE GENOMIC DNA]</scope>
    <source>
        <strain evidence="2 5">AF14-26</strain>
        <strain evidence="3 4">OF01-1</strain>
    </source>
</reference>
<dbReference type="AlphaFoldDB" id="A0A412Y1Y6"/>
<evidence type="ECO:0000313" key="5">
    <source>
        <dbReference type="Proteomes" id="UP000286270"/>
    </source>
</evidence>
<feature type="compositionally biased region" description="Basic and acidic residues" evidence="1">
    <location>
        <begin position="71"/>
        <end position="81"/>
    </location>
</feature>
<protein>
    <submittedName>
        <fullName evidence="2">Uncharacterized protein</fullName>
    </submittedName>
</protein>
<proteinExistence type="predicted"/>
<comment type="caution">
    <text evidence="2">The sequence shown here is derived from an EMBL/GenBank/DDBJ whole genome shotgun (WGS) entry which is preliminary data.</text>
</comment>
<sequence length="81" mass="9156">MQLGKTFKEIRKRSKRFPEMLTSFGANVPVFSAKRSLLFSKTQVLFPEESGFGRQKATFRSSISSGWSGETKSRVSGKKDF</sequence>
<organism evidence="2 5">
    <name type="scientific">Bacteroides fragilis</name>
    <dbReference type="NCBI Taxonomy" id="817"/>
    <lineage>
        <taxon>Bacteria</taxon>
        <taxon>Pseudomonadati</taxon>
        <taxon>Bacteroidota</taxon>
        <taxon>Bacteroidia</taxon>
        <taxon>Bacteroidales</taxon>
        <taxon>Bacteroidaceae</taxon>
        <taxon>Bacteroides</taxon>
    </lineage>
</organism>
<feature type="region of interest" description="Disordered" evidence="1">
    <location>
        <begin position="60"/>
        <end position="81"/>
    </location>
</feature>
<dbReference type="Proteomes" id="UP000284614">
    <property type="component" value="Unassembled WGS sequence"/>
</dbReference>